<evidence type="ECO:0000313" key="11">
    <source>
        <dbReference type="Proteomes" id="UP000322000"/>
    </source>
</evidence>
<dbReference type="GO" id="GO:0005975">
    <property type="term" value="P:carbohydrate metabolic process"/>
    <property type="evidence" value="ECO:0007669"/>
    <property type="project" value="InterPro"/>
</dbReference>
<dbReference type="Proteomes" id="UP000322000">
    <property type="component" value="Chromosome 2"/>
</dbReference>
<dbReference type="EC" id="3.2.1.-" evidence="8"/>
<dbReference type="KEGG" id="tnl:113508487"/>
<name>A0A7E5X3X8_TRINI</name>
<dbReference type="SUPFAM" id="SSF48225">
    <property type="entry name" value="Seven-hairpin glycosidases"/>
    <property type="match status" value="1"/>
</dbReference>
<comment type="similarity">
    <text evidence="2 8">Belongs to the glycosyl hydrolase 47 family.</text>
</comment>
<feature type="active site" evidence="6">
    <location>
        <position position="370"/>
    </location>
</feature>
<keyword evidence="8" id="KW-0326">Glycosidase</keyword>
<comment type="cofactor">
    <cofactor evidence="7">
        <name>Ca(2+)</name>
        <dbReference type="ChEBI" id="CHEBI:29108"/>
    </cofactor>
</comment>
<dbReference type="InterPro" id="IPR012341">
    <property type="entry name" value="6hp_glycosidase-like_sf"/>
</dbReference>
<feature type="region of interest" description="Disordered" evidence="9">
    <location>
        <begin position="517"/>
        <end position="541"/>
    </location>
</feature>
<dbReference type="PANTHER" id="PTHR45679">
    <property type="entry name" value="ER DEGRADATION-ENHANCING ALPHA-MANNOSIDASE-LIKE PROTEIN 2"/>
    <property type="match status" value="1"/>
</dbReference>
<keyword evidence="10" id="KW-0732">Signal</keyword>
<evidence type="ECO:0000256" key="9">
    <source>
        <dbReference type="SAM" id="MobiDB-lite"/>
    </source>
</evidence>
<dbReference type="GO" id="GO:1904380">
    <property type="term" value="P:endoplasmic reticulum mannose trimming"/>
    <property type="evidence" value="ECO:0007669"/>
    <property type="project" value="InterPro"/>
</dbReference>
<gene>
    <name evidence="12" type="primary">LOC113508487</name>
</gene>
<feature type="chain" id="PRO_5028922730" description="alpha-1,2-Mannosidase" evidence="10">
    <location>
        <begin position="22"/>
        <end position="728"/>
    </location>
</feature>
<proteinExistence type="inferred from homology"/>
<evidence type="ECO:0000256" key="2">
    <source>
        <dbReference type="ARBA" id="ARBA00007658"/>
    </source>
</evidence>
<feature type="binding site" evidence="7">
    <location>
        <position position="473"/>
    </location>
    <ligand>
        <name>Ca(2+)</name>
        <dbReference type="ChEBI" id="CHEBI:29108"/>
    </ligand>
</feature>
<dbReference type="PRINTS" id="PR00747">
    <property type="entry name" value="GLYHDRLASE47"/>
</dbReference>
<dbReference type="GO" id="GO:1904154">
    <property type="term" value="P:positive regulation of retrograde protein transport, ER to cytosol"/>
    <property type="evidence" value="ECO:0007669"/>
    <property type="project" value="UniProtKB-ARBA"/>
</dbReference>
<dbReference type="OrthoDB" id="8118055at2759"/>
<dbReference type="GO" id="GO:0016020">
    <property type="term" value="C:membrane"/>
    <property type="evidence" value="ECO:0007669"/>
    <property type="project" value="InterPro"/>
</dbReference>
<dbReference type="GO" id="GO:0005509">
    <property type="term" value="F:calcium ion binding"/>
    <property type="evidence" value="ECO:0007669"/>
    <property type="project" value="InterPro"/>
</dbReference>
<dbReference type="InParanoid" id="A0A7E5X3X8"/>
<comment type="subcellular location">
    <subcellularLocation>
        <location evidence="1">Endoplasmic reticulum</location>
    </subcellularLocation>
</comment>
<feature type="signal peptide" evidence="10">
    <location>
        <begin position="1"/>
        <end position="21"/>
    </location>
</feature>
<dbReference type="InterPro" id="IPR044674">
    <property type="entry name" value="EDEM1/2/3"/>
</dbReference>
<dbReference type="GO" id="GO:0004571">
    <property type="term" value="F:mannosyl-oligosaccharide 1,2-alpha-mannosidase activity"/>
    <property type="evidence" value="ECO:0007669"/>
    <property type="project" value="InterPro"/>
</dbReference>
<evidence type="ECO:0000256" key="6">
    <source>
        <dbReference type="PIRSR" id="PIRSR601382-1"/>
    </source>
</evidence>
<evidence type="ECO:0000256" key="5">
    <source>
        <dbReference type="ARBA" id="ARBA00054385"/>
    </source>
</evidence>
<dbReference type="CTD" id="9695"/>
<feature type="active site" description="Proton donor" evidence="6">
    <location>
        <position position="115"/>
    </location>
</feature>
<reference evidence="12" key="1">
    <citation type="submission" date="2025-08" db="UniProtKB">
        <authorList>
            <consortium name="RefSeq"/>
        </authorList>
    </citation>
    <scope>IDENTIFICATION</scope>
</reference>
<dbReference type="PANTHER" id="PTHR45679:SF6">
    <property type="entry name" value="ER DEGRADATION-ENHANCING ALPHA-MANNOSIDASE-LIKE PROTEIN 2"/>
    <property type="match status" value="1"/>
</dbReference>
<feature type="active site" evidence="6">
    <location>
        <position position="256"/>
    </location>
</feature>
<keyword evidence="11" id="KW-1185">Reference proteome</keyword>
<dbReference type="GeneID" id="113508487"/>
<protein>
    <recommendedName>
        <fullName evidence="8">alpha-1,2-Mannosidase</fullName>
        <ecNumber evidence="8">3.2.1.-</ecNumber>
    </recommendedName>
</protein>
<keyword evidence="4" id="KW-0325">Glycoprotein</keyword>
<organism evidence="11 12">
    <name type="scientific">Trichoplusia ni</name>
    <name type="common">Cabbage looper</name>
    <dbReference type="NCBI Taxonomy" id="7111"/>
    <lineage>
        <taxon>Eukaryota</taxon>
        <taxon>Metazoa</taxon>
        <taxon>Ecdysozoa</taxon>
        <taxon>Arthropoda</taxon>
        <taxon>Hexapoda</taxon>
        <taxon>Insecta</taxon>
        <taxon>Pterygota</taxon>
        <taxon>Neoptera</taxon>
        <taxon>Endopterygota</taxon>
        <taxon>Lepidoptera</taxon>
        <taxon>Glossata</taxon>
        <taxon>Ditrysia</taxon>
        <taxon>Noctuoidea</taxon>
        <taxon>Noctuidae</taxon>
        <taxon>Plusiinae</taxon>
        <taxon>Trichoplusia</taxon>
    </lineage>
</organism>
<dbReference type="InterPro" id="IPR001382">
    <property type="entry name" value="Glyco_hydro_47"/>
</dbReference>
<keyword evidence="8" id="KW-0378">Hydrolase</keyword>
<sequence length="728" mass="82760">MSKLLLTLCFVLWYGCDSSFAVRVYKKSDILRLREEVRDMFQHAYDSYLRYAYPYDELRPLSCDGVDTWGSYSLTLIDALDTLAIMGNYTEFNRVVDIVLQKKNFDADINVSVFETNIRIIGGLLSAHLLSHKTGMKLEPGWPCNGPLLRLAEDVAQRLIAAFDTTTGMPYGTINLRSGVPPGETSVTCTAGVGTFIIEFGTLSRLTGDPLYEEVAYNALQALYHSKSPIGLVGNHIDVMTGRWTAQDAGIGGGVDSYYEYLVKGAILLERPELMSMFVEARKAIEKYLKKDDWFVWATMLRGHVTLPVFQSLESYWPGVLSLVGESDTAMRIIHNYHSVWRQYGFTPEVYNLGTGEASSSRESYPLRPELIESIMYLYRDTRDPILLQMGEDILRSIQHSARTPCGYATIKDVRDHRKEDRMESFFLAETTKYLYLLFDPDNFIHNPGVHGTVINTPNGECIVDLGGYIFNTEAHPIDPTMLYCCHEARQGINISEVHRIYQMLEDEDNIKFMTTLEGSENKDPKNETVASEPKQEEASIPEEIKGEGTVEKVDQNQVLIKTETRTGYVNIDGTEREKTKNESTLRDLVKERINSYYNGTIPEADVETVPSSSENNTPANYEGKFEVDDIIVPQSQPEQEPLQTPSETKAKETFKILPKVIQDFLSSDWKSKTKCEPQHMLERIRKENRYPPHPDYNKYELLLTPAPSFLQRISLAGEFLNKKHLEL</sequence>
<evidence type="ECO:0000256" key="3">
    <source>
        <dbReference type="ARBA" id="ARBA00022824"/>
    </source>
</evidence>
<dbReference type="GO" id="GO:0044322">
    <property type="term" value="C:endoplasmic reticulum quality control compartment"/>
    <property type="evidence" value="ECO:0007669"/>
    <property type="project" value="GOC"/>
</dbReference>
<evidence type="ECO:0000313" key="12">
    <source>
        <dbReference type="RefSeq" id="XP_026747359.1"/>
    </source>
</evidence>
<evidence type="ECO:0000256" key="10">
    <source>
        <dbReference type="SAM" id="SignalP"/>
    </source>
</evidence>
<evidence type="ECO:0000256" key="4">
    <source>
        <dbReference type="ARBA" id="ARBA00023180"/>
    </source>
</evidence>
<dbReference type="InterPro" id="IPR036026">
    <property type="entry name" value="Seven-hairpin_glycosidases"/>
</dbReference>
<dbReference type="FunFam" id="1.50.10.10:FF:000015">
    <property type="entry name" value="alpha-1,2-Mannosidase"/>
    <property type="match status" value="1"/>
</dbReference>
<dbReference type="Gene3D" id="1.50.10.10">
    <property type="match status" value="1"/>
</dbReference>
<feature type="active site" description="Proton donor" evidence="6">
    <location>
        <position position="349"/>
    </location>
</feature>
<accession>A0A7E5X3X8</accession>
<dbReference type="AlphaFoldDB" id="A0A7E5X3X8"/>
<evidence type="ECO:0000256" key="1">
    <source>
        <dbReference type="ARBA" id="ARBA00004240"/>
    </source>
</evidence>
<comment type="function">
    <text evidence="5">Involved in the endoplasmic reticulum-associated degradation (ERAD) pathway that targets misfolded glycoproteins for degradation in an N-glycan-dependent manner. May initiate ERAD by promoting the first mannose trimming step of ERAD substrates, from Man9GlcNAc2 to Man8GlcNAc2. Seems to recognize and bind to exposed hydrophobic regions in target proteins.</text>
</comment>
<keyword evidence="7" id="KW-0106">Calcium</keyword>
<evidence type="ECO:0000256" key="8">
    <source>
        <dbReference type="RuleBase" id="RU361193"/>
    </source>
</evidence>
<dbReference type="RefSeq" id="XP_026747359.1">
    <property type="nucleotide sequence ID" value="XM_026891558.1"/>
</dbReference>
<dbReference type="PROSITE" id="PS51257">
    <property type="entry name" value="PROKAR_LIPOPROTEIN"/>
    <property type="match status" value="1"/>
</dbReference>
<evidence type="ECO:0000256" key="7">
    <source>
        <dbReference type="PIRSR" id="PIRSR601382-2"/>
    </source>
</evidence>
<keyword evidence="3" id="KW-0256">Endoplasmic reticulum</keyword>
<keyword evidence="7" id="KW-0479">Metal-binding</keyword>
<dbReference type="Pfam" id="PF01532">
    <property type="entry name" value="Glyco_hydro_47"/>
    <property type="match status" value="1"/>
</dbReference>